<feature type="domain" description="DUF3533" evidence="2">
    <location>
        <begin position="299"/>
        <end position="369"/>
    </location>
</feature>
<protein>
    <recommendedName>
        <fullName evidence="2">DUF3533 domain-containing protein</fullName>
    </recommendedName>
</protein>
<keyword evidence="1" id="KW-0812">Transmembrane</keyword>
<evidence type="ECO:0000313" key="4">
    <source>
        <dbReference type="Proteomes" id="UP000309038"/>
    </source>
</evidence>
<gene>
    <name evidence="3" type="ORF">EW026_g6176</name>
</gene>
<evidence type="ECO:0000313" key="3">
    <source>
        <dbReference type="EMBL" id="THG95501.1"/>
    </source>
</evidence>
<feature type="domain" description="DUF3533" evidence="2">
    <location>
        <begin position="98"/>
        <end position="292"/>
    </location>
</feature>
<dbReference type="InterPro" id="IPR022703">
    <property type="entry name" value="DUF3533"/>
</dbReference>
<feature type="transmembrane region" description="Helical" evidence="1">
    <location>
        <begin position="334"/>
        <end position="352"/>
    </location>
</feature>
<dbReference type="Pfam" id="PF12051">
    <property type="entry name" value="DUF3533"/>
    <property type="match status" value="2"/>
</dbReference>
<evidence type="ECO:0000259" key="2">
    <source>
        <dbReference type="Pfam" id="PF12051"/>
    </source>
</evidence>
<reference evidence="3 4" key="1">
    <citation type="submission" date="2019-02" db="EMBL/GenBank/DDBJ databases">
        <title>Genome sequencing of the rare red list fungi Phlebia centrifuga.</title>
        <authorList>
            <person name="Buettner E."/>
            <person name="Kellner H."/>
        </authorList>
    </citation>
    <scope>NUCLEOTIDE SEQUENCE [LARGE SCALE GENOMIC DNA]</scope>
    <source>
        <strain evidence="3 4">DSM 108282</strain>
    </source>
</reference>
<comment type="caution">
    <text evidence="3">The sequence shown here is derived from an EMBL/GenBank/DDBJ whole genome shotgun (WGS) entry which is preliminary data.</text>
</comment>
<keyword evidence="1" id="KW-0472">Membrane</keyword>
<dbReference type="AlphaFoldDB" id="A0A4S4KBU7"/>
<feature type="transmembrane region" description="Helical" evidence="1">
    <location>
        <begin position="299"/>
        <end position="322"/>
    </location>
</feature>
<feature type="transmembrane region" description="Helical" evidence="1">
    <location>
        <begin position="93"/>
        <end position="113"/>
    </location>
</feature>
<accession>A0A4S4KBU7</accession>
<dbReference type="EMBL" id="SGPJ01000316">
    <property type="protein sequence ID" value="THG95501.1"/>
    <property type="molecule type" value="Genomic_DNA"/>
</dbReference>
<dbReference type="PANTHER" id="PTHR34814:SF1">
    <property type="entry name" value="NITROSOGUANIDINE RESISTANCE PROTEIN SNG1"/>
    <property type="match status" value="1"/>
</dbReference>
<dbReference type="PANTHER" id="PTHR34814">
    <property type="entry name" value="NITROSOGUANIDINE RESISTANCE PROTEIN SNG1"/>
    <property type="match status" value="1"/>
</dbReference>
<evidence type="ECO:0000256" key="1">
    <source>
        <dbReference type="SAM" id="Phobius"/>
    </source>
</evidence>
<keyword evidence="1" id="KW-1133">Transmembrane helix</keyword>
<keyword evidence="4" id="KW-1185">Reference proteome</keyword>
<organism evidence="3 4">
    <name type="scientific">Hermanssonia centrifuga</name>
    <dbReference type="NCBI Taxonomy" id="98765"/>
    <lineage>
        <taxon>Eukaryota</taxon>
        <taxon>Fungi</taxon>
        <taxon>Dikarya</taxon>
        <taxon>Basidiomycota</taxon>
        <taxon>Agaricomycotina</taxon>
        <taxon>Agaricomycetes</taxon>
        <taxon>Polyporales</taxon>
        <taxon>Meruliaceae</taxon>
        <taxon>Hermanssonia</taxon>
    </lineage>
</organism>
<proteinExistence type="predicted"/>
<dbReference type="InterPro" id="IPR053001">
    <property type="entry name" value="MNNG_permease-like"/>
</dbReference>
<name>A0A4S4KBU7_9APHY</name>
<sequence>MPDALAENSSLPVLPSTFRSSADNLAEPPPHRFTAPFTVDEFTPAANVGAGSLIPDIVDDGAKKSKLETVQDDCLYGFFSRQLAPERREYLEIVIRPVILVLLVMWVCLPAYWGALSTAPTLTTSLTAWYINRDAARIGNTLWDSFGNTSAPGQQLGWINVDPDMAGSNEQVMNAIIQGQAWIAVVVEANATINLSHARANGDSNYDPTSAITVYYAQARQETAVGNYVLPITTQLLTSSVTAYTTGSAQRYFAQITPGTTVNQTAVQLLSQAPQTINPAIAWAMVNLRPYTLPLGGKFSYGGGFMLTFVFVYLGMCALGLAIEAMITLLTPKFVPFFLFILIIFNISPTALPPELMNGFYVYGTGFPVWYDPF</sequence>
<dbReference type="Proteomes" id="UP000309038">
    <property type="component" value="Unassembled WGS sequence"/>
</dbReference>
<dbReference type="GO" id="GO:0016020">
    <property type="term" value="C:membrane"/>
    <property type="evidence" value="ECO:0007669"/>
    <property type="project" value="TreeGrafter"/>
</dbReference>